<dbReference type="InterPro" id="IPR002347">
    <property type="entry name" value="SDR_fam"/>
</dbReference>
<dbReference type="GO" id="GO:0016616">
    <property type="term" value="F:oxidoreductase activity, acting on the CH-OH group of donors, NAD or NADP as acceptor"/>
    <property type="evidence" value="ECO:0007669"/>
    <property type="project" value="TreeGrafter"/>
</dbReference>
<dbReference type="Gene3D" id="3.40.50.720">
    <property type="entry name" value="NAD(P)-binding Rossmann-like Domain"/>
    <property type="match status" value="1"/>
</dbReference>
<keyword evidence="2" id="KW-0521">NADP</keyword>
<dbReference type="EMBL" id="JAUJFL010000001">
    <property type="protein sequence ID" value="KAK2616020.1"/>
    <property type="molecule type" value="Genomic_DNA"/>
</dbReference>
<evidence type="ECO:0000256" key="2">
    <source>
        <dbReference type="ARBA" id="ARBA00022857"/>
    </source>
</evidence>
<dbReference type="AlphaFoldDB" id="A0AAD9W9J8"/>
<dbReference type="GO" id="GO:0005737">
    <property type="term" value="C:cytoplasm"/>
    <property type="evidence" value="ECO:0007669"/>
    <property type="project" value="TreeGrafter"/>
</dbReference>
<organism evidence="4 5">
    <name type="scientific">Phomopsis amygdali</name>
    <name type="common">Fusicoccum amygdali</name>
    <dbReference type="NCBI Taxonomy" id="1214568"/>
    <lineage>
        <taxon>Eukaryota</taxon>
        <taxon>Fungi</taxon>
        <taxon>Dikarya</taxon>
        <taxon>Ascomycota</taxon>
        <taxon>Pezizomycotina</taxon>
        <taxon>Sordariomycetes</taxon>
        <taxon>Sordariomycetidae</taxon>
        <taxon>Diaporthales</taxon>
        <taxon>Diaporthaceae</taxon>
        <taxon>Diaporthe</taxon>
    </lineage>
</organism>
<keyword evidence="5" id="KW-1185">Reference proteome</keyword>
<dbReference type="PANTHER" id="PTHR44229">
    <property type="entry name" value="15-HYDROXYPROSTAGLANDIN DEHYDROGENASE [NAD(+)]"/>
    <property type="match status" value="1"/>
</dbReference>
<dbReference type="Proteomes" id="UP001265746">
    <property type="component" value="Unassembled WGS sequence"/>
</dbReference>
<dbReference type="SUPFAM" id="SSF51735">
    <property type="entry name" value="NAD(P)-binding Rossmann-fold domains"/>
    <property type="match status" value="1"/>
</dbReference>
<evidence type="ECO:0000256" key="1">
    <source>
        <dbReference type="ARBA" id="ARBA00006484"/>
    </source>
</evidence>
<dbReference type="Pfam" id="PF00106">
    <property type="entry name" value="adh_short"/>
    <property type="match status" value="1"/>
</dbReference>
<reference evidence="4" key="1">
    <citation type="submission" date="2023-06" db="EMBL/GenBank/DDBJ databases">
        <authorList>
            <person name="Noh H."/>
        </authorList>
    </citation>
    <scope>NUCLEOTIDE SEQUENCE</scope>
    <source>
        <strain evidence="4">DUCC20226</strain>
    </source>
</reference>
<evidence type="ECO:0000313" key="4">
    <source>
        <dbReference type="EMBL" id="KAK2616020.1"/>
    </source>
</evidence>
<name>A0AAD9W9J8_PHOAM</name>
<protein>
    <recommendedName>
        <fullName evidence="6">NAD(P)-binding protein</fullName>
    </recommendedName>
</protein>
<dbReference type="PRINTS" id="PR00081">
    <property type="entry name" value="GDHRDH"/>
</dbReference>
<evidence type="ECO:0008006" key="6">
    <source>
        <dbReference type="Google" id="ProtNLM"/>
    </source>
</evidence>
<evidence type="ECO:0000313" key="5">
    <source>
        <dbReference type="Proteomes" id="UP001265746"/>
    </source>
</evidence>
<comment type="caution">
    <text evidence="4">The sequence shown here is derived from an EMBL/GenBank/DDBJ whole genome shotgun (WGS) entry which is preliminary data.</text>
</comment>
<comment type="similarity">
    <text evidence="1">Belongs to the short-chain dehydrogenases/reductases (SDR) family.</text>
</comment>
<dbReference type="InterPro" id="IPR036291">
    <property type="entry name" value="NAD(P)-bd_dom_sf"/>
</dbReference>
<dbReference type="PROSITE" id="PS00061">
    <property type="entry name" value="ADH_SHORT"/>
    <property type="match status" value="1"/>
</dbReference>
<keyword evidence="3" id="KW-0560">Oxidoreductase</keyword>
<dbReference type="PANTHER" id="PTHR44229:SF4">
    <property type="entry name" value="15-HYDROXYPROSTAGLANDIN DEHYDROGENASE [NAD(+)]"/>
    <property type="match status" value="1"/>
</dbReference>
<dbReference type="InterPro" id="IPR020904">
    <property type="entry name" value="Sc_DH/Rdtase_CS"/>
</dbReference>
<evidence type="ECO:0000256" key="3">
    <source>
        <dbReference type="ARBA" id="ARBA00023002"/>
    </source>
</evidence>
<proteinExistence type="inferred from homology"/>
<accession>A0AAD9W9J8</accession>
<sequence>MSSLKVAIITGGASGFGLAVTEALISKGWKVHIFDLNGLAGSAVSSRLQNTVFHRVDVTSWPSLSSAFAAVFKEEHRRLDFVFANAGILEKGNFYERHDVTNGPPPEPKDMSIDINLKGVIATSYLAQHYFRANPDKGKGAVLVMTCSIVGLYKQEFTPWYAAAKSGVLNFMRSIAPVLKRNDGIRTCAILPSIVKTPLMGPGMWETYPQHLFTPIETVVSAVEMLVQGRPMRDSKGIKIDSEQSEGLAVEVFMDQIFFREEPEPCNSDMKEVLYSLSYEKKLEAMKTRAREEVVDGKGDLKL</sequence>
<gene>
    <name evidence="4" type="ORF">N8I77_002739</name>
</gene>